<keyword evidence="2" id="KW-1185">Reference proteome</keyword>
<organism evidence="1 2">
    <name type="scientific">Pseudomonas abyssi</name>
    <dbReference type="NCBI Taxonomy" id="170540"/>
    <lineage>
        <taxon>Bacteria</taxon>
        <taxon>Pseudomonadati</taxon>
        <taxon>Pseudomonadota</taxon>
        <taxon>Gammaproteobacteria</taxon>
        <taxon>Pseudomonadales</taxon>
        <taxon>Pseudomonadaceae</taxon>
        <taxon>Pseudomonas</taxon>
    </lineage>
</organism>
<reference evidence="1 2" key="1">
    <citation type="submission" date="2017-09" db="EMBL/GenBank/DDBJ databases">
        <title>Pseudomonas abyssi sp. nov. isolated from Abyssopelagic Water.</title>
        <authorList>
            <person name="Wei Y."/>
        </authorList>
    </citation>
    <scope>NUCLEOTIDE SEQUENCE [LARGE SCALE GENOMIC DNA]</scope>
    <source>
        <strain evidence="1 2">MT5</strain>
    </source>
</reference>
<dbReference type="EMBL" id="NTMR01000002">
    <property type="protein sequence ID" value="PBK05936.1"/>
    <property type="molecule type" value="Genomic_DNA"/>
</dbReference>
<protein>
    <submittedName>
        <fullName evidence="1">Uncharacterized protein</fullName>
    </submittedName>
</protein>
<accession>A0A2A3MMA0</accession>
<name>A0A2A3MMA0_9PSED</name>
<dbReference type="Proteomes" id="UP000242313">
    <property type="component" value="Unassembled WGS sequence"/>
</dbReference>
<dbReference type="RefSeq" id="WP_096003010.1">
    <property type="nucleotide sequence ID" value="NZ_NTMR01000002.1"/>
</dbReference>
<proteinExistence type="predicted"/>
<dbReference type="AlphaFoldDB" id="A0A2A3MMA0"/>
<gene>
    <name evidence="1" type="ORF">CNQ84_00730</name>
</gene>
<evidence type="ECO:0000313" key="1">
    <source>
        <dbReference type="EMBL" id="PBK05936.1"/>
    </source>
</evidence>
<comment type="caution">
    <text evidence="1">The sequence shown here is derived from an EMBL/GenBank/DDBJ whole genome shotgun (WGS) entry which is preliminary data.</text>
</comment>
<evidence type="ECO:0000313" key="2">
    <source>
        <dbReference type="Proteomes" id="UP000242313"/>
    </source>
</evidence>
<sequence length="106" mass="11378">MHRQAINSSRSDDLAAKVAAFTAAGGKVTQGPAFKPVPRRQRSDPQVSPLIKRLRALANQGCSTRYATMIVNDEGLADRVLTPGMVAHMARMSGFRFRSIAGRPGG</sequence>